<keyword evidence="2" id="KW-1185">Reference proteome</keyword>
<protein>
    <submittedName>
        <fullName evidence="1">Uncharacterized protein</fullName>
    </submittedName>
</protein>
<accession>A0ABP9PB18</accession>
<reference evidence="2" key="1">
    <citation type="journal article" date="2019" name="Int. J. Syst. Evol. Microbiol.">
        <title>The Global Catalogue of Microorganisms (GCM) 10K type strain sequencing project: providing services to taxonomists for standard genome sequencing and annotation.</title>
        <authorList>
            <consortium name="The Broad Institute Genomics Platform"/>
            <consortium name="The Broad Institute Genome Sequencing Center for Infectious Disease"/>
            <person name="Wu L."/>
            <person name="Ma J."/>
        </authorList>
    </citation>
    <scope>NUCLEOTIDE SEQUENCE [LARGE SCALE GENOMIC DNA]</scope>
    <source>
        <strain evidence="2">JCM 18459</strain>
    </source>
</reference>
<dbReference type="Proteomes" id="UP001500221">
    <property type="component" value="Unassembled WGS sequence"/>
</dbReference>
<sequence>MCANNQAEDITIDEVEYEIVPRASGSGRVPRAETWFRLLPPTPQSPSPIISASDAPQALPGEPVRLGDGFDLEDLHSCDGYLSGSRTWPIVEMLTGVTAGNEGGIVTRTTVRYHTSTVNYILRHRWSVGFCGPSSPARVCNDRR</sequence>
<evidence type="ECO:0000313" key="2">
    <source>
        <dbReference type="Proteomes" id="UP001500221"/>
    </source>
</evidence>
<evidence type="ECO:0000313" key="1">
    <source>
        <dbReference type="EMBL" id="GAA5143706.1"/>
    </source>
</evidence>
<name>A0ABP9PB18_9ACTN</name>
<organism evidence="1 2">
    <name type="scientific">Nocardioides marinquilinus</name>
    <dbReference type="NCBI Taxonomy" id="1210400"/>
    <lineage>
        <taxon>Bacteria</taxon>
        <taxon>Bacillati</taxon>
        <taxon>Actinomycetota</taxon>
        <taxon>Actinomycetes</taxon>
        <taxon>Propionibacteriales</taxon>
        <taxon>Nocardioidaceae</taxon>
        <taxon>Nocardioides</taxon>
    </lineage>
</organism>
<dbReference type="EMBL" id="BAABKG010000001">
    <property type="protein sequence ID" value="GAA5143706.1"/>
    <property type="molecule type" value="Genomic_DNA"/>
</dbReference>
<gene>
    <name evidence="1" type="ORF">GCM10023340_09740</name>
</gene>
<proteinExistence type="predicted"/>
<comment type="caution">
    <text evidence="1">The sequence shown here is derived from an EMBL/GenBank/DDBJ whole genome shotgun (WGS) entry which is preliminary data.</text>
</comment>